<evidence type="ECO:0000256" key="10">
    <source>
        <dbReference type="SAM" id="SignalP"/>
    </source>
</evidence>
<keyword evidence="5 7" id="KW-1015">Disulfide bond</keyword>
<evidence type="ECO:0000256" key="6">
    <source>
        <dbReference type="ARBA" id="ARBA00023180"/>
    </source>
</evidence>
<evidence type="ECO:0000313" key="14">
    <source>
        <dbReference type="Proteomes" id="UP001177023"/>
    </source>
</evidence>
<dbReference type="PROSITE" id="PS51233">
    <property type="entry name" value="VWFD"/>
    <property type="match status" value="1"/>
</dbReference>
<protein>
    <recommendedName>
        <fullName evidence="15">Vitellogenin</fullName>
    </recommendedName>
</protein>
<dbReference type="SMART" id="SM00638">
    <property type="entry name" value="LPD_N"/>
    <property type="match status" value="1"/>
</dbReference>
<evidence type="ECO:0000259" key="11">
    <source>
        <dbReference type="PROSITE" id="PS51211"/>
    </source>
</evidence>
<dbReference type="Pfam" id="PF00094">
    <property type="entry name" value="VWD"/>
    <property type="match status" value="1"/>
</dbReference>
<proteinExistence type="predicted"/>
<dbReference type="Gene3D" id="2.20.80.10">
    <property type="entry name" value="Lipovitellin-phosvitin complex, chain A, domain 4"/>
    <property type="match status" value="1"/>
</dbReference>
<keyword evidence="3 10" id="KW-0732">Signal</keyword>
<feature type="non-terminal residue" evidence="13">
    <location>
        <position position="1"/>
    </location>
</feature>
<feature type="chain" id="PRO_5041324946" description="Vitellogenin" evidence="10">
    <location>
        <begin position="16"/>
        <end position="1613"/>
    </location>
</feature>
<keyword evidence="6" id="KW-0325">Glycoprotein</keyword>
<feature type="domain" description="Vitellogenin" evidence="11">
    <location>
        <begin position="1"/>
        <end position="688"/>
    </location>
</feature>
<dbReference type="InterPro" id="IPR015816">
    <property type="entry name" value="Vitellinogen_b-sht_N"/>
</dbReference>
<feature type="region of interest" description="Disordered" evidence="9">
    <location>
        <begin position="1498"/>
        <end position="1535"/>
    </location>
</feature>
<dbReference type="EMBL" id="CATQJA010002663">
    <property type="protein sequence ID" value="CAJ0581764.1"/>
    <property type="molecule type" value="Genomic_DNA"/>
</dbReference>
<dbReference type="InterPro" id="IPR015255">
    <property type="entry name" value="Vitellinogen_open_b-sht"/>
</dbReference>
<name>A0AA36G738_9BILA</name>
<evidence type="ECO:0000256" key="2">
    <source>
        <dbReference type="ARBA" id="ARBA00022525"/>
    </source>
</evidence>
<keyword evidence="14" id="KW-1185">Reference proteome</keyword>
<dbReference type="InterPro" id="IPR001747">
    <property type="entry name" value="Vitellogenin_N"/>
</dbReference>
<dbReference type="Pfam" id="PF01347">
    <property type="entry name" value="Vitellogenin_N"/>
    <property type="match status" value="1"/>
</dbReference>
<dbReference type="GO" id="GO:0045735">
    <property type="term" value="F:nutrient reservoir activity"/>
    <property type="evidence" value="ECO:0007669"/>
    <property type="project" value="UniProtKB-KW"/>
</dbReference>
<feature type="coiled-coil region" evidence="8">
    <location>
        <begin position="318"/>
        <end position="379"/>
    </location>
</feature>
<dbReference type="InterPro" id="IPR050733">
    <property type="entry name" value="Vitellogenin/Apolipophorin"/>
</dbReference>
<keyword evidence="8" id="KW-0175">Coiled coil</keyword>
<dbReference type="InterPro" id="IPR011030">
    <property type="entry name" value="Lipovitellin_superhlx_dom"/>
</dbReference>
<evidence type="ECO:0000256" key="7">
    <source>
        <dbReference type="PROSITE-ProRule" id="PRU00557"/>
    </source>
</evidence>
<comment type="subcellular location">
    <subcellularLocation>
        <location evidence="1">Secreted</location>
    </subcellularLocation>
</comment>
<evidence type="ECO:0000256" key="5">
    <source>
        <dbReference type="ARBA" id="ARBA00023157"/>
    </source>
</evidence>
<dbReference type="Proteomes" id="UP001177023">
    <property type="component" value="Unassembled WGS sequence"/>
</dbReference>
<accession>A0AA36G738</accession>
<dbReference type="InterPro" id="IPR001846">
    <property type="entry name" value="VWF_type-D"/>
</dbReference>
<feature type="disulfide bond" evidence="7">
    <location>
        <begin position="191"/>
        <end position="194"/>
    </location>
</feature>
<dbReference type="InterPro" id="IPR015819">
    <property type="entry name" value="Lipid_transp_b-sht_shell"/>
</dbReference>
<feature type="domain" description="VWFD" evidence="12">
    <location>
        <begin position="1323"/>
        <end position="1491"/>
    </location>
</feature>
<dbReference type="Pfam" id="PF09172">
    <property type="entry name" value="Vit_open_b-sht"/>
    <property type="match status" value="1"/>
</dbReference>
<dbReference type="GO" id="GO:0005319">
    <property type="term" value="F:lipid transporter activity"/>
    <property type="evidence" value="ECO:0007669"/>
    <property type="project" value="InterPro"/>
</dbReference>
<dbReference type="SMART" id="SM01169">
    <property type="entry name" value="DUF1943"/>
    <property type="match status" value="1"/>
</dbReference>
<gene>
    <name evidence="13" type="ORF">MSPICULIGERA_LOCUS19919</name>
</gene>
<feature type="coiled-coil region" evidence="8">
    <location>
        <begin position="476"/>
        <end position="503"/>
    </location>
</feature>
<dbReference type="PROSITE" id="PS51211">
    <property type="entry name" value="VITELLOGENIN"/>
    <property type="match status" value="1"/>
</dbReference>
<dbReference type="PANTHER" id="PTHR23345">
    <property type="entry name" value="VITELLOGENIN-RELATED"/>
    <property type="match status" value="1"/>
</dbReference>
<dbReference type="PANTHER" id="PTHR23345:SF15">
    <property type="entry name" value="VITELLOGENIN 1-RELATED"/>
    <property type="match status" value="1"/>
</dbReference>
<organism evidence="13 14">
    <name type="scientific">Mesorhabditis spiculigera</name>
    <dbReference type="NCBI Taxonomy" id="96644"/>
    <lineage>
        <taxon>Eukaryota</taxon>
        <taxon>Metazoa</taxon>
        <taxon>Ecdysozoa</taxon>
        <taxon>Nematoda</taxon>
        <taxon>Chromadorea</taxon>
        <taxon>Rhabditida</taxon>
        <taxon>Rhabditina</taxon>
        <taxon>Rhabditomorpha</taxon>
        <taxon>Rhabditoidea</taxon>
        <taxon>Rhabditidae</taxon>
        <taxon>Mesorhabditinae</taxon>
        <taxon>Mesorhabditis</taxon>
    </lineage>
</organism>
<dbReference type="GO" id="GO:0005576">
    <property type="term" value="C:extracellular region"/>
    <property type="evidence" value="ECO:0007669"/>
    <property type="project" value="UniProtKB-SubCell"/>
</dbReference>
<dbReference type="Gene3D" id="2.30.230.10">
    <property type="entry name" value="Lipovitellin, beta-sheet shell regions, chain A"/>
    <property type="match status" value="1"/>
</dbReference>
<sequence length="1613" mass="186234">MKLTLVAALCGLALAAYSPLRGVDQRWFAQEKEFVYGWDSQLATGLPETIRSASRLTATDFFEPVEITEEQRRALELPLRFRFESGFSVSELEFDEQDPTWSRNLKRAALNMLHLSRNQENSREDETEKNYRLQETTLEGVCDVVYTKIDGVSESEERTEEEETVYTKSIDFAKCSRRPHAVYNVRLSDECRECDVHVNKINKALPEQQQNTVMRFRVLGSSERFLIREVELSSKYVYAPISDEQPLINTEVGNETVVAKMTLLESGELKTRMPTISAAKKTSLMHSNHIGRALEKWAMTGEEKYLKESQKGGDYEQVEAAKKTLKELEQLVREKVEVESTHMFSRLVMILRRCTYKQIEQIHREANKMEETISTLLIDAVAEAGTKSCVDYIIKLTINEEITPLRASYLMKTLSTMRLPSEQIIDELNRLVKDSVCQKNAVLEQSIRLTQGVLINGLCGTNKDKWAHERDEVCPRELKEKLIDELRRQYTKATTRYEKTLALKTIANAGLEMSVNMLEKIIFDRSEEPTIRMQAIDSLRLLRTLIPRRVALTLMPVIKSRAEPSELRITALYHLIHSQPERQVLEQIADLINRDSNVHVAAYAYSMLKQTARSENPCEKELRQRCELTLRLVNTDVKFRCQQTLLSSGSIELSSVFSNNSMLPKELMASVDALFAGHWNKNFLQIGATQKGLDRVLRNVLPKVASIRSIDDVVTRGKRSIFESPKQMLQGLFEKLNIVSRPHSESAEQDPHAVVYIRYRNMDYALIPVEEEVITQWLKNAVSGDKLSLGELERVLAQGTDLKIKTASMLYEISRVIPTTFGMPVKINTKMPLVASVELRAKADLLPKSESRRLEGVEVTIKGEPQLALTHLTQSMVLSPLVHTGLKLQQSVHLRLPVDAQIKAEYRNQKLTVETLFKAPREEKLLVKVLTRPATFVRKVATETEKYAEPLEKAITIPRFERFNKEIDNVYGKELFGLGFRVAGHMPTQYDKKNLLPLVASEKMIEIYSVPSEESPREYKIRSETEFFVDAAQPDWTVFDSFFTNDNRKHFAVEQVSEESFEESEREELIKKNTRKSGVEAVSHRTKLSVEALGGEKERKAELELKAVCEKESFSKCHIRVTGRRSPLMKGEREECNVEANLYTMYPEEVSSLTELKERKQREFHAMLKATFGCAKTNEVVLKLQGEQNKEMKKWISLVDKATRAELDSFKLLKEAGYLNQYKLDAEYNLDKQYEHAIEQVFQLLKVWNFWSTDVEMKTSQAGRVSVLLEVEPENRRYINLTINTPENKVRMESIRMPYRLPLLNLFHPVEVRSYKVHELNRDHCEVRSEKIRTFDDVLFKNPLTTCYSVVAKDCSEERTFAVLVKKVGRNGEEKKLKIVDNEKSIELFLEDGEMRFVVNGKNVREESIAKHDIVKLADRVYKVDLEKLSVRFDGRVVRVELSQELKGRQCGLCGHYDDDRHDEFRGADNKHTDDLEEFQRSYFARDQECEIEEEKISEKKNYGRMDQSSSEEMEAFDEVELSRAMSEEEEPIERQQMIEYSQKTCFSRTAIKECPRGEPFKAEKVTLRFVCFPRESKEARRFTREIRRDFVSLEQYDDSFTQPAKSALKCRA</sequence>
<evidence type="ECO:0000256" key="3">
    <source>
        <dbReference type="ARBA" id="ARBA00022729"/>
    </source>
</evidence>
<comment type="caution">
    <text evidence="7">Lacks conserved residue(s) required for the propagation of feature annotation.</text>
</comment>
<evidence type="ECO:0000256" key="1">
    <source>
        <dbReference type="ARBA" id="ARBA00004613"/>
    </source>
</evidence>
<evidence type="ECO:0000256" key="9">
    <source>
        <dbReference type="SAM" id="MobiDB-lite"/>
    </source>
</evidence>
<dbReference type="Gene3D" id="1.25.10.20">
    <property type="entry name" value="Vitellinogen, superhelical"/>
    <property type="match status" value="1"/>
</dbReference>
<comment type="caution">
    <text evidence="13">The sequence shown here is derived from an EMBL/GenBank/DDBJ whole genome shotgun (WGS) entry which is preliminary data.</text>
</comment>
<keyword evidence="2" id="KW-0964">Secreted</keyword>
<reference evidence="13" key="1">
    <citation type="submission" date="2023-06" db="EMBL/GenBank/DDBJ databases">
        <authorList>
            <person name="Delattre M."/>
        </authorList>
    </citation>
    <scope>NUCLEOTIDE SEQUENCE</scope>
    <source>
        <strain evidence="13">AF72</strain>
    </source>
</reference>
<feature type="signal peptide" evidence="10">
    <location>
        <begin position="1"/>
        <end position="15"/>
    </location>
</feature>
<evidence type="ECO:0000256" key="8">
    <source>
        <dbReference type="SAM" id="Coils"/>
    </source>
</evidence>
<evidence type="ECO:0000313" key="13">
    <source>
        <dbReference type="EMBL" id="CAJ0581764.1"/>
    </source>
</evidence>
<dbReference type="SMART" id="SM00216">
    <property type="entry name" value="VWD"/>
    <property type="match status" value="1"/>
</dbReference>
<feature type="compositionally biased region" description="Acidic residues" evidence="9">
    <location>
        <begin position="1510"/>
        <end position="1520"/>
    </location>
</feature>
<keyword evidence="4" id="KW-0758">Storage protein</keyword>
<evidence type="ECO:0000256" key="4">
    <source>
        <dbReference type="ARBA" id="ARBA00022761"/>
    </source>
</evidence>
<evidence type="ECO:0000259" key="12">
    <source>
        <dbReference type="PROSITE" id="PS51233"/>
    </source>
</evidence>
<evidence type="ECO:0008006" key="15">
    <source>
        <dbReference type="Google" id="ProtNLM"/>
    </source>
</evidence>
<dbReference type="FunFam" id="1.25.10.20:FF:000003">
    <property type="entry name" value="Vitellogenin C"/>
    <property type="match status" value="1"/>
</dbReference>
<dbReference type="SUPFAM" id="SSF56968">
    <property type="entry name" value="Lipovitellin-phosvitin complex, beta-sheet shell regions"/>
    <property type="match status" value="2"/>
</dbReference>
<dbReference type="SUPFAM" id="SSF48431">
    <property type="entry name" value="Lipovitellin-phosvitin complex, superhelical domain"/>
    <property type="match status" value="1"/>
</dbReference>